<dbReference type="Pfam" id="PF01425">
    <property type="entry name" value="Amidase"/>
    <property type="match status" value="1"/>
</dbReference>
<feature type="domain" description="Amidase" evidence="1">
    <location>
        <begin position="33"/>
        <end position="445"/>
    </location>
</feature>
<sequence length="543" mass="59463">MANPQPTRLPRLLDATIDDLAKGLRDGLFTSEDLMRTYMARILEVNADLKAVREINPRALFAARELDTARRQGILHGPLHGIPVLVKDNIWTHDGTQTTAGSFAMYGARSPREATVVRKLRKAGAIILGKTNMCQWSDWPCPKEPWRHDLKNVGWSATGGQTMAAYISDQSPSGSSGGSAVATSIGLATASLGTDTKGDIICPSEYNNIVGIKPTFGLTSAEWIIPFSTFHDTVGPMARTVKDAAYILSAIAGSDPDDLIPLDLPFATIPNYVGACRPWGLIGKRIGVPRDFINLYAEGDADCRISVQPSLLEFERALDVMRSVGATVIDSIPVTGFSFLAESMQMGRSSIHIDFKKDIEDHFKLLELNPQKLSSLVDLIIHTMNNSLEDHPDRNIGAWDLALYDFTCDPGLDGKRDQEHRKIGNAGMRRAMYNHELDALVLPSSISGRIPAIIGSPVITVPLGRMSEDTEMVTAPGGLVHIGPGRPIGIAFWGRKWSEEKLIEMAYSFEQFTKVRQQVLPLVVPTTELMHTFVPRGNGLLRS</sequence>
<dbReference type="AlphaFoldDB" id="A0AA39YN93"/>
<dbReference type="Gene3D" id="3.90.1300.10">
    <property type="entry name" value="Amidase signature (AS) domain"/>
    <property type="match status" value="1"/>
</dbReference>
<dbReference type="Proteomes" id="UP001174936">
    <property type="component" value="Unassembled WGS sequence"/>
</dbReference>
<comment type="caution">
    <text evidence="2">The sequence shown here is derived from an EMBL/GenBank/DDBJ whole genome shotgun (WGS) entry which is preliminary data.</text>
</comment>
<evidence type="ECO:0000313" key="2">
    <source>
        <dbReference type="EMBL" id="KAK0655648.1"/>
    </source>
</evidence>
<accession>A0AA39YN93</accession>
<gene>
    <name evidence="2" type="ORF">B0T16DRAFT_424409</name>
</gene>
<dbReference type="PANTHER" id="PTHR42678:SF34">
    <property type="entry name" value="OS04G0183300 PROTEIN"/>
    <property type="match status" value="1"/>
</dbReference>
<dbReference type="EMBL" id="JAULSV010000001">
    <property type="protein sequence ID" value="KAK0655648.1"/>
    <property type="molecule type" value="Genomic_DNA"/>
</dbReference>
<dbReference type="InterPro" id="IPR036928">
    <property type="entry name" value="AS_sf"/>
</dbReference>
<organism evidence="2 3">
    <name type="scientific">Cercophora newfieldiana</name>
    <dbReference type="NCBI Taxonomy" id="92897"/>
    <lineage>
        <taxon>Eukaryota</taxon>
        <taxon>Fungi</taxon>
        <taxon>Dikarya</taxon>
        <taxon>Ascomycota</taxon>
        <taxon>Pezizomycotina</taxon>
        <taxon>Sordariomycetes</taxon>
        <taxon>Sordariomycetidae</taxon>
        <taxon>Sordariales</taxon>
        <taxon>Lasiosphaeriaceae</taxon>
        <taxon>Cercophora</taxon>
    </lineage>
</organism>
<evidence type="ECO:0000259" key="1">
    <source>
        <dbReference type="Pfam" id="PF01425"/>
    </source>
</evidence>
<dbReference type="PANTHER" id="PTHR42678">
    <property type="entry name" value="AMIDASE"/>
    <property type="match status" value="1"/>
</dbReference>
<dbReference type="InterPro" id="IPR023631">
    <property type="entry name" value="Amidase_dom"/>
</dbReference>
<protein>
    <submittedName>
        <fullName evidence="2">Glutamyl-tRNA amidotransferase subunit A</fullName>
    </submittedName>
</protein>
<evidence type="ECO:0000313" key="3">
    <source>
        <dbReference type="Proteomes" id="UP001174936"/>
    </source>
</evidence>
<reference evidence="2" key="1">
    <citation type="submission" date="2023-06" db="EMBL/GenBank/DDBJ databases">
        <title>Genome-scale phylogeny and comparative genomics of the fungal order Sordariales.</title>
        <authorList>
            <consortium name="Lawrence Berkeley National Laboratory"/>
            <person name="Hensen N."/>
            <person name="Bonometti L."/>
            <person name="Westerberg I."/>
            <person name="Brannstrom I.O."/>
            <person name="Guillou S."/>
            <person name="Cros-Aarteil S."/>
            <person name="Calhoun S."/>
            <person name="Haridas S."/>
            <person name="Kuo A."/>
            <person name="Mondo S."/>
            <person name="Pangilinan J."/>
            <person name="Riley R."/>
            <person name="Labutti K."/>
            <person name="Andreopoulos B."/>
            <person name="Lipzen A."/>
            <person name="Chen C."/>
            <person name="Yanf M."/>
            <person name="Daum C."/>
            <person name="Ng V."/>
            <person name="Clum A."/>
            <person name="Steindorff A."/>
            <person name="Ohm R."/>
            <person name="Martin F."/>
            <person name="Silar P."/>
            <person name="Natvig D."/>
            <person name="Lalanne C."/>
            <person name="Gautier V."/>
            <person name="Ament-Velasquez S.L."/>
            <person name="Kruys A."/>
            <person name="Hutchinson M.I."/>
            <person name="Powell A.J."/>
            <person name="Barry K."/>
            <person name="Miller A.N."/>
            <person name="Grigoriev I.V."/>
            <person name="Debuchy R."/>
            <person name="Gladieux P."/>
            <person name="Thoren M.H."/>
            <person name="Johannesson H."/>
        </authorList>
    </citation>
    <scope>NUCLEOTIDE SEQUENCE</scope>
    <source>
        <strain evidence="2">SMH2532-1</strain>
    </source>
</reference>
<keyword evidence="3" id="KW-1185">Reference proteome</keyword>
<dbReference type="SUPFAM" id="SSF75304">
    <property type="entry name" value="Amidase signature (AS) enzymes"/>
    <property type="match status" value="1"/>
</dbReference>
<name>A0AA39YN93_9PEZI</name>
<proteinExistence type="predicted"/>